<dbReference type="EMBL" id="ADMH02000483">
    <property type="protein sequence ID" value="ETN66301.1"/>
    <property type="molecule type" value="Genomic_DNA"/>
</dbReference>
<evidence type="ECO:0000313" key="14">
    <source>
        <dbReference type="EMBL" id="ETN66301.1"/>
    </source>
</evidence>
<dbReference type="InterPro" id="IPR001873">
    <property type="entry name" value="ENaC"/>
</dbReference>
<name>W5JQ91_ANODA</name>
<sequence>MELLRTFASESSIHGLAHLVPRSGQRDSQMTVHWLEKVFWLVVLLFSVVCSVSLCNSHWQRFRDNATVLNVETDYLSWVFRPPAATVCSGHVTEAKLNDLLAR</sequence>
<dbReference type="GO" id="GO:0005272">
    <property type="term" value="F:sodium channel activity"/>
    <property type="evidence" value="ECO:0007669"/>
    <property type="project" value="UniProtKB-KW"/>
</dbReference>
<evidence type="ECO:0000256" key="4">
    <source>
        <dbReference type="ARBA" id="ARBA00022461"/>
    </source>
</evidence>
<comment type="subcellular location">
    <subcellularLocation>
        <location evidence="1">Membrane</location>
        <topology evidence="1">Multi-pass membrane protein</topology>
    </subcellularLocation>
</comment>
<organism evidence="14">
    <name type="scientific">Anopheles darlingi</name>
    <name type="common">Mosquito</name>
    <dbReference type="NCBI Taxonomy" id="43151"/>
    <lineage>
        <taxon>Eukaryota</taxon>
        <taxon>Metazoa</taxon>
        <taxon>Ecdysozoa</taxon>
        <taxon>Arthropoda</taxon>
        <taxon>Hexapoda</taxon>
        <taxon>Insecta</taxon>
        <taxon>Pterygota</taxon>
        <taxon>Neoptera</taxon>
        <taxon>Endopterygota</taxon>
        <taxon>Diptera</taxon>
        <taxon>Nematocera</taxon>
        <taxon>Culicoidea</taxon>
        <taxon>Culicidae</taxon>
        <taxon>Anophelinae</taxon>
        <taxon>Anopheles</taxon>
    </lineage>
</organism>
<evidence type="ECO:0000256" key="12">
    <source>
        <dbReference type="RuleBase" id="RU000679"/>
    </source>
</evidence>
<dbReference type="eggNOG" id="KOG4294">
    <property type="taxonomic scope" value="Eukaryota"/>
</dbReference>
<evidence type="ECO:0000256" key="13">
    <source>
        <dbReference type="SAM" id="Phobius"/>
    </source>
</evidence>
<evidence type="ECO:0000256" key="3">
    <source>
        <dbReference type="ARBA" id="ARBA00022448"/>
    </source>
</evidence>
<keyword evidence="16" id="KW-1185">Reference proteome</keyword>
<dbReference type="VEuPathDB" id="VectorBase:ADAC001956"/>
<keyword evidence="7" id="KW-0915">Sodium</keyword>
<dbReference type="GO" id="GO:0016020">
    <property type="term" value="C:membrane"/>
    <property type="evidence" value="ECO:0007669"/>
    <property type="project" value="UniProtKB-SubCell"/>
</dbReference>
<evidence type="ECO:0000256" key="5">
    <source>
        <dbReference type="ARBA" id="ARBA00022692"/>
    </source>
</evidence>
<keyword evidence="4 12" id="KW-0894">Sodium channel</keyword>
<evidence type="ECO:0000256" key="11">
    <source>
        <dbReference type="ARBA" id="ARBA00023303"/>
    </source>
</evidence>
<dbReference type="Proteomes" id="UP000000673">
    <property type="component" value="Unassembled WGS sequence"/>
</dbReference>
<reference evidence="14 16" key="1">
    <citation type="journal article" date="2010" name="BMC Genomics">
        <title>Combination of measures distinguishes pre-miRNAs from other stem-loops in the genome of the newly sequenced Anopheles darlingi.</title>
        <authorList>
            <person name="Mendes N.D."/>
            <person name="Freitas A.T."/>
            <person name="Vasconcelos A.T."/>
            <person name="Sagot M.F."/>
        </authorList>
    </citation>
    <scope>NUCLEOTIDE SEQUENCE</scope>
</reference>
<keyword evidence="6 13" id="KW-1133">Transmembrane helix</keyword>
<evidence type="ECO:0000256" key="10">
    <source>
        <dbReference type="ARBA" id="ARBA00023201"/>
    </source>
</evidence>
<protein>
    <submittedName>
        <fullName evidence="14">Pickpocket</fullName>
    </submittedName>
</protein>
<keyword evidence="9 13" id="KW-0472">Membrane</keyword>
<accession>W5JQ91</accession>
<keyword evidence="10 12" id="KW-0739">Sodium transport</keyword>
<feature type="transmembrane region" description="Helical" evidence="13">
    <location>
        <begin position="38"/>
        <end position="55"/>
    </location>
</feature>
<dbReference type="HOGENOM" id="CLU_2265941_0_0_1"/>
<evidence type="ECO:0000256" key="7">
    <source>
        <dbReference type="ARBA" id="ARBA00023053"/>
    </source>
</evidence>
<reference evidence="15" key="4">
    <citation type="submission" date="2015-06" db="UniProtKB">
        <authorList>
            <consortium name="EnsemblMetazoa"/>
        </authorList>
    </citation>
    <scope>IDENTIFICATION</scope>
</reference>
<dbReference type="Pfam" id="PF00858">
    <property type="entry name" value="ASC"/>
    <property type="match status" value="1"/>
</dbReference>
<evidence type="ECO:0000256" key="1">
    <source>
        <dbReference type="ARBA" id="ARBA00004141"/>
    </source>
</evidence>
<reference evidence="14" key="2">
    <citation type="submission" date="2010-05" db="EMBL/GenBank/DDBJ databases">
        <authorList>
            <person name="Almeida L.G."/>
            <person name="Nicolas M.F."/>
            <person name="Souza R.C."/>
            <person name="Vasconcelos A.T.R."/>
        </authorList>
    </citation>
    <scope>NUCLEOTIDE SEQUENCE</scope>
</reference>
<reference evidence="14" key="3">
    <citation type="journal article" date="2013" name="Nucleic Acids Res.">
        <title>The genome of Anopheles darlingi, the main neotropical malaria vector.</title>
        <authorList>
            <person name="Marinotti O."/>
            <person name="Cerqueira G.C."/>
            <person name="de Almeida L.G."/>
            <person name="Ferro M.I."/>
            <person name="Loreto E.L."/>
            <person name="Zaha A."/>
            <person name="Teixeira S.M."/>
            <person name="Wespiser A.R."/>
            <person name="Almeida E Silva A."/>
            <person name="Schlindwein A.D."/>
            <person name="Pacheco A.C."/>
            <person name="Silva A.L."/>
            <person name="Graveley B.R."/>
            <person name="Walenz B.P."/>
            <person name="Lima Bde A."/>
            <person name="Ribeiro C.A."/>
            <person name="Nunes-Silva C.G."/>
            <person name="de Carvalho C.R."/>
            <person name="Soares C.M."/>
            <person name="de Menezes C.B."/>
            <person name="Matiolli C."/>
            <person name="Caffrey D."/>
            <person name="Araujo D.A."/>
            <person name="de Oliveira D.M."/>
            <person name="Golenbock D."/>
            <person name="Grisard E.C."/>
            <person name="Fantinatti-Garboggini F."/>
            <person name="de Carvalho F.M."/>
            <person name="Barcellos F.G."/>
            <person name="Prosdocimi F."/>
            <person name="May G."/>
            <person name="Azevedo Junior G.M."/>
            <person name="Guimaraes G.M."/>
            <person name="Goldman G.H."/>
            <person name="Padilha I.Q."/>
            <person name="Batista Jda S."/>
            <person name="Ferro J.A."/>
            <person name="Ribeiro J.M."/>
            <person name="Fietto J.L."/>
            <person name="Dabbas K.M."/>
            <person name="Cerdeira L."/>
            <person name="Agnez-Lima L.F."/>
            <person name="Brocchi M."/>
            <person name="de Carvalho M.O."/>
            <person name="Teixeira Mde M."/>
            <person name="Diniz Maia Mde M."/>
            <person name="Goldman M.H."/>
            <person name="Cruz Schneider M.P."/>
            <person name="Felipe M.S."/>
            <person name="Hungria M."/>
            <person name="Nicolas M.F."/>
            <person name="Pereira M."/>
            <person name="Montes M.A."/>
            <person name="Cantao M.E."/>
            <person name="Vincentz M."/>
            <person name="Rafael M.S."/>
            <person name="Silverman N."/>
            <person name="Stoco P.H."/>
            <person name="Souza R.C."/>
            <person name="Vicentini R."/>
            <person name="Gazzinelli R.T."/>
            <person name="Neves Rde O."/>
            <person name="Silva R."/>
            <person name="Astolfi-Filho S."/>
            <person name="Maciel T.E."/>
            <person name="Urmenyi T.P."/>
            <person name="Tadei W.P."/>
            <person name="Camargo E.P."/>
            <person name="de Vasconcelos A.T."/>
        </authorList>
    </citation>
    <scope>NUCLEOTIDE SEQUENCE</scope>
</reference>
<dbReference type="AlphaFoldDB" id="W5JQ91"/>
<evidence type="ECO:0000256" key="8">
    <source>
        <dbReference type="ARBA" id="ARBA00023065"/>
    </source>
</evidence>
<evidence type="ECO:0000256" key="9">
    <source>
        <dbReference type="ARBA" id="ARBA00023136"/>
    </source>
</evidence>
<keyword evidence="11 12" id="KW-0407">Ion channel</keyword>
<gene>
    <name evidence="14" type="ORF">AND_001956</name>
</gene>
<dbReference type="EnsemblMetazoa" id="ADAC001956-RA">
    <property type="protein sequence ID" value="ADAC001956-PA"/>
    <property type="gene ID" value="ADAC001956"/>
</dbReference>
<keyword evidence="5 12" id="KW-0812">Transmembrane</keyword>
<comment type="similarity">
    <text evidence="2 12">Belongs to the amiloride-sensitive sodium channel (TC 1.A.6) family.</text>
</comment>
<keyword evidence="8 12" id="KW-0406">Ion transport</keyword>
<evidence type="ECO:0000256" key="6">
    <source>
        <dbReference type="ARBA" id="ARBA00022989"/>
    </source>
</evidence>
<evidence type="ECO:0000256" key="2">
    <source>
        <dbReference type="ARBA" id="ARBA00007193"/>
    </source>
</evidence>
<evidence type="ECO:0000313" key="16">
    <source>
        <dbReference type="Proteomes" id="UP000000673"/>
    </source>
</evidence>
<dbReference type="STRING" id="43151.W5JQ91"/>
<proteinExistence type="inferred from homology"/>
<evidence type="ECO:0000313" key="15">
    <source>
        <dbReference type="EnsemblMetazoa" id="ADAC001956-PA"/>
    </source>
</evidence>
<keyword evidence="3 12" id="KW-0813">Transport</keyword>